<dbReference type="AlphaFoldDB" id="A0A9D4FK28"/>
<evidence type="ECO:0000313" key="1">
    <source>
        <dbReference type="EMBL" id="KAH3799456.1"/>
    </source>
</evidence>
<gene>
    <name evidence="1" type="ORF">DPMN_153064</name>
</gene>
<dbReference type="EMBL" id="JAIWYP010000007">
    <property type="protein sequence ID" value="KAH3799456.1"/>
    <property type="molecule type" value="Genomic_DNA"/>
</dbReference>
<proteinExistence type="predicted"/>
<dbReference type="Proteomes" id="UP000828390">
    <property type="component" value="Unassembled WGS sequence"/>
</dbReference>
<accession>A0A9D4FK28</accession>
<sequence>MQISLNGPAIKSEECSQLLSDAALIWRKTHVRNLPPMKQLPCVGGSAHTDNFYPTVTVECGNQTDLESMIFSIFNPR</sequence>
<protein>
    <submittedName>
        <fullName evidence="1">Uncharacterized protein</fullName>
    </submittedName>
</protein>
<reference evidence="1" key="1">
    <citation type="journal article" date="2019" name="bioRxiv">
        <title>The Genome of the Zebra Mussel, Dreissena polymorpha: A Resource for Invasive Species Research.</title>
        <authorList>
            <person name="McCartney M.A."/>
            <person name="Auch B."/>
            <person name="Kono T."/>
            <person name="Mallez S."/>
            <person name="Zhang Y."/>
            <person name="Obille A."/>
            <person name="Becker A."/>
            <person name="Abrahante J.E."/>
            <person name="Garbe J."/>
            <person name="Badalamenti J.P."/>
            <person name="Herman A."/>
            <person name="Mangelson H."/>
            <person name="Liachko I."/>
            <person name="Sullivan S."/>
            <person name="Sone E.D."/>
            <person name="Koren S."/>
            <person name="Silverstein K.A.T."/>
            <person name="Beckman K.B."/>
            <person name="Gohl D.M."/>
        </authorList>
    </citation>
    <scope>NUCLEOTIDE SEQUENCE</scope>
    <source>
        <strain evidence="1">Duluth1</strain>
        <tissue evidence="1">Whole animal</tissue>
    </source>
</reference>
<organism evidence="1 2">
    <name type="scientific">Dreissena polymorpha</name>
    <name type="common">Zebra mussel</name>
    <name type="synonym">Mytilus polymorpha</name>
    <dbReference type="NCBI Taxonomy" id="45954"/>
    <lineage>
        <taxon>Eukaryota</taxon>
        <taxon>Metazoa</taxon>
        <taxon>Spiralia</taxon>
        <taxon>Lophotrochozoa</taxon>
        <taxon>Mollusca</taxon>
        <taxon>Bivalvia</taxon>
        <taxon>Autobranchia</taxon>
        <taxon>Heteroconchia</taxon>
        <taxon>Euheterodonta</taxon>
        <taxon>Imparidentia</taxon>
        <taxon>Neoheterodontei</taxon>
        <taxon>Myida</taxon>
        <taxon>Dreissenoidea</taxon>
        <taxon>Dreissenidae</taxon>
        <taxon>Dreissena</taxon>
    </lineage>
</organism>
<name>A0A9D4FK28_DREPO</name>
<reference evidence="1" key="2">
    <citation type="submission" date="2020-11" db="EMBL/GenBank/DDBJ databases">
        <authorList>
            <person name="McCartney M.A."/>
            <person name="Auch B."/>
            <person name="Kono T."/>
            <person name="Mallez S."/>
            <person name="Becker A."/>
            <person name="Gohl D.M."/>
            <person name="Silverstein K.A.T."/>
            <person name="Koren S."/>
            <person name="Bechman K.B."/>
            <person name="Herman A."/>
            <person name="Abrahante J.E."/>
            <person name="Garbe J."/>
        </authorList>
    </citation>
    <scope>NUCLEOTIDE SEQUENCE</scope>
    <source>
        <strain evidence="1">Duluth1</strain>
        <tissue evidence="1">Whole animal</tissue>
    </source>
</reference>
<comment type="caution">
    <text evidence="1">The sequence shown here is derived from an EMBL/GenBank/DDBJ whole genome shotgun (WGS) entry which is preliminary data.</text>
</comment>
<keyword evidence="2" id="KW-1185">Reference proteome</keyword>
<evidence type="ECO:0000313" key="2">
    <source>
        <dbReference type="Proteomes" id="UP000828390"/>
    </source>
</evidence>